<keyword evidence="3" id="KW-0238">DNA-binding</keyword>
<dbReference type="SMART" id="SM00470">
    <property type="entry name" value="ParB"/>
    <property type="match status" value="1"/>
</dbReference>
<dbReference type="Gene3D" id="1.10.10.2830">
    <property type="match status" value="1"/>
</dbReference>
<feature type="region of interest" description="Disordered" evidence="4">
    <location>
        <begin position="277"/>
        <end position="307"/>
    </location>
</feature>
<evidence type="ECO:0000256" key="3">
    <source>
        <dbReference type="ARBA" id="ARBA00023125"/>
    </source>
</evidence>
<accession>A0A1F6CPK3</accession>
<comment type="similarity">
    <text evidence="1">Belongs to the ParB family.</text>
</comment>
<protein>
    <recommendedName>
        <fullName evidence="5">ParB-like N-terminal domain-containing protein</fullName>
    </recommendedName>
</protein>
<reference evidence="6 7" key="1">
    <citation type="journal article" date="2016" name="Nat. Commun.">
        <title>Thousands of microbial genomes shed light on interconnected biogeochemical processes in an aquifer system.</title>
        <authorList>
            <person name="Anantharaman K."/>
            <person name="Brown C.T."/>
            <person name="Hug L.A."/>
            <person name="Sharon I."/>
            <person name="Castelle C.J."/>
            <person name="Probst A.J."/>
            <person name="Thomas B.C."/>
            <person name="Singh A."/>
            <person name="Wilkins M.J."/>
            <person name="Karaoz U."/>
            <person name="Brodie E.L."/>
            <person name="Williams K.H."/>
            <person name="Hubbard S.S."/>
            <person name="Banfield J.F."/>
        </authorList>
    </citation>
    <scope>NUCLEOTIDE SEQUENCE [LARGE SCALE GENOMIC DNA]</scope>
</reference>
<dbReference type="SUPFAM" id="SSF109709">
    <property type="entry name" value="KorB DNA-binding domain-like"/>
    <property type="match status" value="1"/>
</dbReference>
<dbReference type="PANTHER" id="PTHR33375">
    <property type="entry name" value="CHROMOSOME-PARTITIONING PROTEIN PARB-RELATED"/>
    <property type="match status" value="1"/>
</dbReference>
<evidence type="ECO:0000313" key="6">
    <source>
        <dbReference type="EMBL" id="OGG51027.1"/>
    </source>
</evidence>
<dbReference type="AlphaFoldDB" id="A0A1F6CPK3"/>
<dbReference type="EMBL" id="MFKW01000040">
    <property type="protein sequence ID" value="OGG51027.1"/>
    <property type="molecule type" value="Genomic_DNA"/>
</dbReference>
<dbReference type="GO" id="GO:0003677">
    <property type="term" value="F:DNA binding"/>
    <property type="evidence" value="ECO:0007669"/>
    <property type="project" value="UniProtKB-KW"/>
</dbReference>
<proteinExistence type="inferred from homology"/>
<dbReference type="InterPro" id="IPR041468">
    <property type="entry name" value="HTH_ParB/Spo0J"/>
</dbReference>
<organism evidence="6 7">
    <name type="scientific">Candidatus Kaiserbacteria bacterium RIFCSPHIGHO2_01_FULL_54_36b</name>
    <dbReference type="NCBI Taxonomy" id="1798483"/>
    <lineage>
        <taxon>Bacteria</taxon>
        <taxon>Candidatus Kaiseribacteriota</taxon>
    </lineage>
</organism>
<dbReference type="Pfam" id="PF02195">
    <property type="entry name" value="ParB_N"/>
    <property type="match status" value="1"/>
</dbReference>
<feature type="region of interest" description="Disordered" evidence="4">
    <location>
        <begin position="204"/>
        <end position="226"/>
    </location>
</feature>
<comment type="caution">
    <text evidence="6">The sequence shown here is derived from an EMBL/GenBank/DDBJ whole genome shotgun (WGS) entry which is preliminary data.</text>
</comment>
<evidence type="ECO:0000256" key="2">
    <source>
        <dbReference type="ARBA" id="ARBA00022829"/>
    </source>
</evidence>
<evidence type="ECO:0000259" key="5">
    <source>
        <dbReference type="SMART" id="SM00470"/>
    </source>
</evidence>
<dbReference type="InterPro" id="IPR036086">
    <property type="entry name" value="ParB/Sulfiredoxin_sf"/>
</dbReference>
<dbReference type="CDD" id="cd16393">
    <property type="entry name" value="SPO0J_N"/>
    <property type="match status" value="1"/>
</dbReference>
<dbReference type="PANTHER" id="PTHR33375:SF1">
    <property type="entry name" value="CHROMOSOME-PARTITIONING PROTEIN PARB-RELATED"/>
    <property type="match status" value="1"/>
</dbReference>
<dbReference type="InterPro" id="IPR050336">
    <property type="entry name" value="Chromosome_partition/occlusion"/>
</dbReference>
<dbReference type="FunFam" id="1.10.10.2830:FF:000001">
    <property type="entry name" value="Chromosome partitioning protein ParB"/>
    <property type="match status" value="1"/>
</dbReference>
<dbReference type="Pfam" id="PF17762">
    <property type="entry name" value="HTH_ParB"/>
    <property type="match status" value="1"/>
</dbReference>
<gene>
    <name evidence="6" type="ORF">A2704_03990</name>
</gene>
<dbReference type="InterPro" id="IPR003115">
    <property type="entry name" value="ParB_N"/>
</dbReference>
<dbReference type="GO" id="GO:0007059">
    <property type="term" value="P:chromosome segregation"/>
    <property type="evidence" value="ECO:0007669"/>
    <property type="project" value="UniProtKB-KW"/>
</dbReference>
<name>A0A1F6CPK3_9BACT</name>
<feature type="domain" description="ParB-like N-terminal" evidence="5">
    <location>
        <begin position="11"/>
        <end position="103"/>
    </location>
</feature>
<dbReference type="InterPro" id="IPR004437">
    <property type="entry name" value="ParB/RepB/Spo0J"/>
</dbReference>
<dbReference type="Proteomes" id="UP000176445">
    <property type="component" value="Unassembled WGS sequence"/>
</dbReference>
<dbReference type="Gene3D" id="3.90.1530.30">
    <property type="match status" value="1"/>
</dbReference>
<dbReference type="NCBIfam" id="TIGR00180">
    <property type="entry name" value="parB_part"/>
    <property type="match status" value="1"/>
</dbReference>
<evidence type="ECO:0000256" key="1">
    <source>
        <dbReference type="ARBA" id="ARBA00006295"/>
    </source>
</evidence>
<dbReference type="FunFam" id="3.90.1530.30:FF:000001">
    <property type="entry name" value="Chromosome partitioning protein ParB"/>
    <property type="match status" value="1"/>
</dbReference>
<dbReference type="GO" id="GO:0005694">
    <property type="term" value="C:chromosome"/>
    <property type="evidence" value="ECO:0007669"/>
    <property type="project" value="TreeGrafter"/>
</dbReference>
<feature type="compositionally biased region" description="Basic and acidic residues" evidence="4">
    <location>
        <begin position="215"/>
        <end position="225"/>
    </location>
</feature>
<sequence length="307" mass="33523">MDQNASNDQVVLIALSDISPSPFQPRVHFDEARLDELAASIKEKGVLQPITIRSVEGKATPYELVMGERRLRASKKAGLETIRSIIKVLTDDEARDITLVENLQRADLTPMEEARGIQDHIAAHNGNKAETARVIGKSITYVDNKLALLTLPREVQNMLEAGIINEAQARVILEVEADKQVDGAKLAQKLQLTATQLRGRLQKHIKKGAGTNGSGKKEPSGERKPATFKQLSTSLVSVYEALEGFDFDDLGGDEKGLKNREMLRKQASLVRQSLARAETALLRDPPKVAPKDESKSGKPPRIGASAA</sequence>
<evidence type="ECO:0000313" key="7">
    <source>
        <dbReference type="Proteomes" id="UP000176445"/>
    </source>
</evidence>
<feature type="compositionally biased region" description="Basic and acidic residues" evidence="4">
    <location>
        <begin position="284"/>
        <end position="296"/>
    </location>
</feature>
<evidence type="ECO:0000256" key="4">
    <source>
        <dbReference type="SAM" id="MobiDB-lite"/>
    </source>
</evidence>
<keyword evidence="2" id="KW-0159">Chromosome partition</keyword>
<dbReference type="SUPFAM" id="SSF110849">
    <property type="entry name" value="ParB/Sulfiredoxin"/>
    <property type="match status" value="1"/>
</dbReference>